<dbReference type="PANTHER" id="PTHR42695">
    <property type="entry name" value="GLUTAMINE AMIDOTRANSFERASE YLR126C-RELATED"/>
    <property type="match status" value="1"/>
</dbReference>
<dbReference type="InterPro" id="IPR044992">
    <property type="entry name" value="ChyE-like"/>
</dbReference>
<dbReference type="OrthoDB" id="7388at2157"/>
<dbReference type="Pfam" id="PF00117">
    <property type="entry name" value="GATase"/>
    <property type="match status" value="1"/>
</dbReference>
<dbReference type="PROSITE" id="PS51273">
    <property type="entry name" value="GATASE_TYPE_1"/>
    <property type="match status" value="1"/>
</dbReference>
<feature type="domain" description="Glutamine amidotransferase" evidence="1">
    <location>
        <begin position="16"/>
        <end position="177"/>
    </location>
</feature>
<keyword evidence="3" id="KW-1185">Reference proteome</keyword>
<dbReference type="Gene3D" id="3.40.50.880">
    <property type="match status" value="1"/>
</dbReference>
<dbReference type="Proteomes" id="UP000198856">
    <property type="component" value="Unassembled WGS sequence"/>
</dbReference>
<name>A0A1G8YZE9_9EURY</name>
<dbReference type="AlphaFoldDB" id="A0A1G8YZE9"/>
<protein>
    <submittedName>
        <fullName evidence="2">GMP synthase (Glutamine-hydrolysing)</fullName>
    </submittedName>
</protein>
<gene>
    <name evidence="2" type="ORF">SAMN05216226_11711</name>
</gene>
<dbReference type="EMBL" id="FNFC01000017">
    <property type="protein sequence ID" value="SDK08107.1"/>
    <property type="molecule type" value="Genomic_DNA"/>
</dbReference>
<accession>A0A1G8YZE9</accession>
<dbReference type="InterPro" id="IPR017926">
    <property type="entry name" value="GATASE"/>
</dbReference>
<evidence type="ECO:0000313" key="3">
    <source>
        <dbReference type="Proteomes" id="UP000198856"/>
    </source>
</evidence>
<organism evidence="2 3">
    <name type="scientific">Halovenus aranensis</name>
    <dbReference type="NCBI Taxonomy" id="890420"/>
    <lineage>
        <taxon>Archaea</taxon>
        <taxon>Methanobacteriati</taxon>
        <taxon>Methanobacteriota</taxon>
        <taxon>Stenosarchaea group</taxon>
        <taxon>Halobacteria</taxon>
        <taxon>Halobacteriales</taxon>
        <taxon>Haloarculaceae</taxon>
        <taxon>Halovenus</taxon>
    </lineage>
</organism>
<dbReference type="SUPFAM" id="SSF52317">
    <property type="entry name" value="Class I glutamine amidotransferase-like"/>
    <property type="match status" value="1"/>
</dbReference>
<proteinExistence type="predicted"/>
<dbReference type="CDD" id="cd01741">
    <property type="entry name" value="GATase1_1"/>
    <property type="match status" value="1"/>
</dbReference>
<evidence type="ECO:0000313" key="2">
    <source>
        <dbReference type="EMBL" id="SDK08107.1"/>
    </source>
</evidence>
<dbReference type="GO" id="GO:0005829">
    <property type="term" value="C:cytosol"/>
    <property type="evidence" value="ECO:0007669"/>
    <property type="project" value="TreeGrafter"/>
</dbReference>
<dbReference type="STRING" id="890420.SAMN05216226_11711"/>
<dbReference type="RefSeq" id="WP_092704389.1">
    <property type="nucleotide sequence ID" value="NZ_FNFC01000017.1"/>
</dbReference>
<reference evidence="2 3" key="1">
    <citation type="submission" date="2016-10" db="EMBL/GenBank/DDBJ databases">
        <authorList>
            <person name="de Groot N.N."/>
        </authorList>
    </citation>
    <scope>NUCLEOTIDE SEQUENCE [LARGE SCALE GENOMIC DNA]</scope>
    <source>
        <strain evidence="2 3">IBRC-M10015</strain>
    </source>
</reference>
<evidence type="ECO:0000259" key="1">
    <source>
        <dbReference type="Pfam" id="PF00117"/>
    </source>
</evidence>
<dbReference type="InterPro" id="IPR029062">
    <property type="entry name" value="Class_I_gatase-like"/>
</dbReference>
<dbReference type="PANTHER" id="PTHR42695:SF5">
    <property type="entry name" value="GLUTAMINE AMIDOTRANSFERASE YLR126C-RELATED"/>
    <property type="match status" value="1"/>
</dbReference>
<sequence>MTRPRIALLNASYNAYNTRRNFRRELDADLVEYNVTDGDIPETFDVDGFVVTGSRASVYWDEAWISDLEPWVAEAVDRGIPALGVCFGHQFLAHVLGGEVEGMDGYELGYRTVSRTGDSTLLTDLPEEFTVFETHSDRVVSLPEGARQTATNEYGIQGFETDSVYTVQFHPEYDRQTAREVTEGKDSVPAAKVERVLDGIDEETHQNACAVKQLFERFTEVARASAVRAD</sequence>